<dbReference type="Proteomes" id="UP000530403">
    <property type="component" value="Unassembled WGS sequence"/>
</dbReference>
<evidence type="ECO:0000313" key="5">
    <source>
        <dbReference type="Proteomes" id="UP000530403"/>
    </source>
</evidence>
<sequence length="215" mass="22902">MNQPERIPPDFGQRIAIDSYTEGIKASLSSSDSACEKILTAAISLTTVYGAVIALVAPKDESADFSTALPFCGFALAALACMWGQSCGIKFANDNLMSSVKVNLETVIRKKRWAARVAVMVLTLSLAFAGFVLSDQYGKQPQEPKSKSADITISAETYRALSQKCDGIQNPVRGEIAEVDAKSTTMTIAISSCPKGPLKFTVPVTSVTLVQLTTP</sequence>
<protein>
    <submittedName>
        <fullName evidence="2">Uncharacterized protein</fullName>
    </submittedName>
</protein>
<comment type="caution">
    <text evidence="2">The sequence shown here is derived from an EMBL/GenBank/DDBJ whole genome shotgun (WGS) entry which is preliminary data.</text>
</comment>
<gene>
    <name evidence="3" type="ORF">HEB29_003008</name>
    <name evidence="2" type="ORF">Sfulv_31810</name>
</gene>
<keyword evidence="1" id="KW-0812">Transmembrane</keyword>
<evidence type="ECO:0000313" key="4">
    <source>
        <dbReference type="Proteomes" id="UP000498980"/>
    </source>
</evidence>
<proteinExistence type="predicted"/>
<feature type="transmembrane region" description="Helical" evidence="1">
    <location>
        <begin position="38"/>
        <end position="56"/>
    </location>
</feature>
<feature type="transmembrane region" description="Helical" evidence="1">
    <location>
        <begin position="68"/>
        <end position="92"/>
    </location>
</feature>
<organism evidence="2 4">
    <name type="scientific">Streptomyces fulvorobeus</name>
    <dbReference type="NCBI Taxonomy" id="284028"/>
    <lineage>
        <taxon>Bacteria</taxon>
        <taxon>Bacillati</taxon>
        <taxon>Actinomycetota</taxon>
        <taxon>Actinomycetes</taxon>
        <taxon>Kitasatosporales</taxon>
        <taxon>Streptomycetaceae</taxon>
        <taxon>Streptomyces</taxon>
    </lineage>
</organism>
<dbReference type="Proteomes" id="UP000498980">
    <property type="component" value="Unassembled WGS sequence"/>
</dbReference>
<feature type="transmembrane region" description="Helical" evidence="1">
    <location>
        <begin position="113"/>
        <end position="133"/>
    </location>
</feature>
<keyword evidence="4" id="KW-1185">Reference proteome</keyword>
<name>A0A7J0C788_9ACTN</name>
<dbReference type="AlphaFoldDB" id="A0A7J0C788"/>
<dbReference type="EMBL" id="JACCCF010000001">
    <property type="protein sequence ID" value="NYE41997.1"/>
    <property type="molecule type" value="Genomic_DNA"/>
</dbReference>
<reference evidence="3 5" key="2">
    <citation type="submission" date="2020-07" db="EMBL/GenBank/DDBJ databases">
        <title>Sequencing the genomes of 1000 actinobacteria strains.</title>
        <authorList>
            <person name="Klenk H.-P."/>
        </authorList>
    </citation>
    <scope>NUCLEOTIDE SEQUENCE [LARGE SCALE GENOMIC DNA]</scope>
    <source>
        <strain evidence="3 5">DSM 41455</strain>
    </source>
</reference>
<dbReference type="EMBL" id="BLWC01000001">
    <property type="protein sequence ID" value="GFM98370.1"/>
    <property type="molecule type" value="Genomic_DNA"/>
</dbReference>
<dbReference type="RefSeq" id="WP_173310087.1">
    <property type="nucleotide sequence ID" value="NZ_BAAAUE010000014.1"/>
</dbReference>
<keyword evidence="1" id="KW-1133">Transmembrane helix</keyword>
<evidence type="ECO:0000256" key="1">
    <source>
        <dbReference type="SAM" id="Phobius"/>
    </source>
</evidence>
<evidence type="ECO:0000313" key="2">
    <source>
        <dbReference type="EMBL" id="GFM98370.1"/>
    </source>
</evidence>
<accession>A0A7J0C788</accession>
<evidence type="ECO:0000313" key="3">
    <source>
        <dbReference type="EMBL" id="NYE41997.1"/>
    </source>
</evidence>
<keyword evidence="1" id="KW-0472">Membrane</keyword>
<reference evidence="2 4" key="1">
    <citation type="submission" date="2020-05" db="EMBL/GenBank/DDBJ databases">
        <title>Whole genome shotgun sequence of Streptomyces fulvorobeus NBRC 15897.</title>
        <authorList>
            <person name="Komaki H."/>
            <person name="Tamura T."/>
        </authorList>
    </citation>
    <scope>NUCLEOTIDE SEQUENCE [LARGE SCALE GENOMIC DNA]</scope>
    <source>
        <strain evidence="2 4">NBRC 15897</strain>
    </source>
</reference>